<comment type="caution">
    <text evidence="2">The sequence shown here is derived from an EMBL/GenBank/DDBJ whole genome shotgun (WGS) entry which is preliminary data.</text>
</comment>
<evidence type="ECO:0008006" key="4">
    <source>
        <dbReference type="Google" id="ProtNLM"/>
    </source>
</evidence>
<name>A0ABD0SL17_LOXSC</name>
<dbReference type="AlphaFoldDB" id="A0ABD0SL17"/>
<feature type="signal peptide" evidence="1">
    <location>
        <begin position="1"/>
        <end position="18"/>
    </location>
</feature>
<protein>
    <recommendedName>
        <fullName evidence="4">Chemosensory protein</fullName>
    </recommendedName>
</protein>
<proteinExistence type="predicted"/>
<dbReference type="Gene3D" id="1.10.2080.10">
    <property type="entry name" value="Insect odorant-binding protein A10/Ejaculatory bulb-specific protein 3"/>
    <property type="match status" value="1"/>
</dbReference>
<reference evidence="2 3" key="1">
    <citation type="submission" date="2024-06" db="EMBL/GenBank/DDBJ databases">
        <title>A chromosome-level genome assembly of beet webworm, Loxostege sticticalis.</title>
        <authorList>
            <person name="Zhang Y."/>
        </authorList>
    </citation>
    <scope>NUCLEOTIDE SEQUENCE [LARGE SCALE GENOMIC DNA]</scope>
    <source>
        <strain evidence="2">AQ028</strain>
        <tissue evidence="2">Male pupae</tissue>
    </source>
</reference>
<dbReference type="SUPFAM" id="SSF100910">
    <property type="entry name" value="Chemosensory protein Csp2"/>
    <property type="match status" value="1"/>
</dbReference>
<gene>
    <name evidence="2" type="ORF">ABMA28_006393</name>
</gene>
<keyword evidence="1" id="KW-0732">Signal</keyword>
<dbReference type="Pfam" id="PF03392">
    <property type="entry name" value="OS-D"/>
    <property type="match status" value="1"/>
</dbReference>
<dbReference type="InterPro" id="IPR036682">
    <property type="entry name" value="OS_D_A10/PebIII_sf"/>
</dbReference>
<evidence type="ECO:0000313" key="3">
    <source>
        <dbReference type="Proteomes" id="UP001549921"/>
    </source>
</evidence>
<dbReference type="PANTHER" id="PTHR11257">
    <property type="entry name" value="CHEMOSENSORY PROTEIN-RELATED"/>
    <property type="match status" value="1"/>
</dbReference>
<evidence type="ECO:0000256" key="1">
    <source>
        <dbReference type="SAM" id="SignalP"/>
    </source>
</evidence>
<sequence>MKTFILICLSALVVAAAADKFDDLMNVDFEKLLGDEERRKQLVGCLMDELPCGEYQSYRDLIPDLIATNCGKCTPEQKKRHEEVNKFILEKYPTEYNAVVNKYRPKAE</sequence>
<feature type="chain" id="PRO_5044772539" description="Chemosensory protein" evidence="1">
    <location>
        <begin position="19"/>
        <end position="108"/>
    </location>
</feature>
<accession>A0ABD0SL17</accession>
<dbReference type="Proteomes" id="UP001549921">
    <property type="component" value="Unassembled WGS sequence"/>
</dbReference>
<dbReference type="EMBL" id="JBEDNZ010000019">
    <property type="protein sequence ID" value="KAL0820539.1"/>
    <property type="molecule type" value="Genomic_DNA"/>
</dbReference>
<evidence type="ECO:0000313" key="2">
    <source>
        <dbReference type="EMBL" id="KAL0820539.1"/>
    </source>
</evidence>
<organism evidence="2 3">
    <name type="scientific">Loxostege sticticalis</name>
    <name type="common">Beet webworm moth</name>
    <dbReference type="NCBI Taxonomy" id="481309"/>
    <lineage>
        <taxon>Eukaryota</taxon>
        <taxon>Metazoa</taxon>
        <taxon>Ecdysozoa</taxon>
        <taxon>Arthropoda</taxon>
        <taxon>Hexapoda</taxon>
        <taxon>Insecta</taxon>
        <taxon>Pterygota</taxon>
        <taxon>Neoptera</taxon>
        <taxon>Endopterygota</taxon>
        <taxon>Lepidoptera</taxon>
        <taxon>Glossata</taxon>
        <taxon>Ditrysia</taxon>
        <taxon>Pyraloidea</taxon>
        <taxon>Crambidae</taxon>
        <taxon>Pyraustinae</taxon>
        <taxon>Loxostege</taxon>
    </lineage>
</organism>
<dbReference type="InterPro" id="IPR005055">
    <property type="entry name" value="A10/PebIII"/>
</dbReference>